<sequence>MHKSDHRRHAKSRAGVIVRQGAKQLDVATVETDLFLGLTKCGVNGRRILRLDAATREADLARMVMEMVGTAGEENRGISAAHHKGHKHRCRFMVAAIKHLGPIAVPGAISSQCKE</sequence>
<dbReference type="EMBL" id="CP014646">
    <property type="protein sequence ID" value="AMO36163.1"/>
    <property type="molecule type" value="Genomic_DNA"/>
</dbReference>
<protein>
    <submittedName>
        <fullName evidence="1">Uncharacterized protein</fullName>
    </submittedName>
</protein>
<name>A0A140IEI8_9RHOO</name>
<evidence type="ECO:0000313" key="1">
    <source>
        <dbReference type="EMBL" id="AMO36163.1"/>
    </source>
</evidence>
<organism evidence="1 2">
    <name type="scientific">Thauera humireducens</name>
    <dbReference type="NCBI Taxonomy" id="1134435"/>
    <lineage>
        <taxon>Bacteria</taxon>
        <taxon>Pseudomonadati</taxon>
        <taxon>Pseudomonadota</taxon>
        <taxon>Betaproteobacteria</taxon>
        <taxon>Rhodocyclales</taxon>
        <taxon>Zoogloeaceae</taxon>
        <taxon>Thauera</taxon>
    </lineage>
</organism>
<accession>A0A140IEI8</accession>
<reference evidence="2" key="1">
    <citation type="submission" date="2016-03" db="EMBL/GenBank/DDBJ databases">
        <authorList>
            <person name="Ma C."/>
            <person name="Zhou S."/>
            <person name="Yang G."/>
        </authorList>
    </citation>
    <scope>NUCLEOTIDE SEQUENCE [LARGE SCALE GENOMIC DNA]</scope>
    <source>
        <strain evidence="2">SgZ-1</strain>
    </source>
</reference>
<proteinExistence type="predicted"/>
<dbReference type="AlphaFoldDB" id="A0A140IEI8"/>
<keyword evidence="2" id="KW-1185">Reference proteome</keyword>
<gene>
    <name evidence="1" type="ORF">AC731_003945</name>
</gene>
<dbReference type="KEGG" id="thu:AC731_003945"/>
<evidence type="ECO:0000313" key="2">
    <source>
        <dbReference type="Proteomes" id="UP000036902"/>
    </source>
</evidence>
<dbReference type="Proteomes" id="UP000036902">
    <property type="component" value="Chromosome"/>
</dbReference>